<sequence length="269" mass="28389">MQQKAFDFSGLKRITVASAARATPRSFSEVRACLEPNELCGCSFWTKPAAAFSTDSSFGGAGIGGGKGVEGGGGVREEGGDTISFGEARKLMRLVNVEALKMKLGTEGKEEIGYSELIEACKSMGVGFWILTRNLPHCVSNGAIRNVCKTADVASRVESQLKMVIRPMYSNPPIHGASIVAVILKDRDEAAAFARVLDEAGVVLLFRDKVYLHPDKFGVAVVITNQVVAQVDGSALFAGPQIKPIGGNIMAHASTTRSTSACKMGGSCL</sequence>
<keyword evidence="9" id="KW-1185">Reference proteome</keyword>
<dbReference type="AlphaFoldDB" id="A0AA88UHS5"/>
<name>A0AA88UHS5_9ASTE</name>
<keyword evidence="4" id="KW-0808">Transferase</keyword>
<dbReference type="InterPro" id="IPR013632">
    <property type="entry name" value="Rad51_C"/>
</dbReference>
<evidence type="ECO:0000256" key="2">
    <source>
        <dbReference type="ARBA" id="ARBA00011738"/>
    </source>
</evidence>
<keyword evidence="3" id="KW-0032">Aminotransferase</keyword>
<proteinExistence type="predicted"/>
<dbReference type="GO" id="GO:0006520">
    <property type="term" value="P:amino acid metabolic process"/>
    <property type="evidence" value="ECO:0007669"/>
    <property type="project" value="InterPro"/>
</dbReference>
<dbReference type="SUPFAM" id="SSF53383">
    <property type="entry name" value="PLP-dependent transferases"/>
    <property type="match status" value="1"/>
</dbReference>
<evidence type="ECO:0000256" key="4">
    <source>
        <dbReference type="ARBA" id="ARBA00022679"/>
    </source>
</evidence>
<organism evidence="8 9">
    <name type="scientific">Escallonia rubra</name>
    <dbReference type="NCBI Taxonomy" id="112253"/>
    <lineage>
        <taxon>Eukaryota</taxon>
        <taxon>Viridiplantae</taxon>
        <taxon>Streptophyta</taxon>
        <taxon>Embryophyta</taxon>
        <taxon>Tracheophyta</taxon>
        <taxon>Spermatophyta</taxon>
        <taxon>Magnoliopsida</taxon>
        <taxon>eudicotyledons</taxon>
        <taxon>Gunneridae</taxon>
        <taxon>Pentapetalae</taxon>
        <taxon>asterids</taxon>
        <taxon>campanulids</taxon>
        <taxon>Escalloniales</taxon>
        <taxon>Escalloniaceae</taxon>
        <taxon>Escallonia</taxon>
    </lineage>
</organism>
<feature type="domain" description="Rad51-like C-terminal" evidence="7">
    <location>
        <begin position="215"/>
        <end position="258"/>
    </location>
</feature>
<evidence type="ECO:0000259" key="7">
    <source>
        <dbReference type="Pfam" id="PF08423"/>
    </source>
</evidence>
<dbReference type="InterPro" id="IPR015421">
    <property type="entry name" value="PyrdxlP-dep_Trfase_major"/>
</dbReference>
<dbReference type="InterPro" id="IPR000796">
    <property type="entry name" value="Asp_trans"/>
</dbReference>
<evidence type="ECO:0000256" key="5">
    <source>
        <dbReference type="ARBA" id="ARBA00022898"/>
    </source>
</evidence>
<comment type="cofactor">
    <cofactor evidence="1">
        <name>pyridoxal 5'-phosphate</name>
        <dbReference type="ChEBI" id="CHEBI:597326"/>
    </cofactor>
</comment>
<dbReference type="Proteomes" id="UP001187471">
    <property type="component" value="Unassembled WGS sequence"/>
</dbReference>
<accession>A0AA88UHS5</accession>
<dbReference type="GO" id="GO:0004069">
    <property type="term" value="F:L-aspartate:2-oxoglutarate aminotransferase activity"/>
    <property type="evidence" value="ECO:0007669"/>
    <property type="project" value="UniProtKB-EC"/>
</dbReference>
<dbReference type="Gene3D" id="3.40.640.10">
    <property type="entry name" value="Type I PLP-dependent aspartate aminotransferase-like (Major domain)"/>
    <property type="match status" value="1"/>
</dbReference>
<evidence type="ECO:0000256" key="3">
    <source>
        <dbReference type="ARBA" id="ARBA00022576"/>
    </source>
</evidence>
<protein>
    <recommendedName>
        <fullName evidence="7">Rad51-like C-terminal domain-containing protein</fullName>
    </recommendedName>
</protein>
<dbReference type="GO" id="GO:0005739">
    <property type="term" value="C:mitochondrion"/>
    <property type="evidence" value="ECO:0007669"/>
    <property type="project" value="TreeGrafter"/>
</dbReference>
<evidence type="ECO:0000256" key="1">
    <source>
        <dbReference type="ARBA" id="ARBA00001933"/>
    </source>
</evidence>
<evidence type="ECO:0000313" key="8">
    <source>
        <dbReference type="EMBL" id="KAK2975647.1"/>
    </source>
</evidence>
<comment type="subunit">
    <text evidence="2">Homodimer.</text>
</comment>
<reference evidence="8" key="1">
    <citation type="submission" date="2022-12" db="EMBL/GenBank/DDBJ databases">
        <title>Draft genome assemblies for two species of Escallonia (Escalloniales).</title>
        <authorList>
            <person name="Chanderbali A."/>
            <person name="Dervinis C."/>
            <person name="Anghel I."/>
            <person name="Soltis D."/>
            <person name="Soltis P."/>
            <person name="Zapata F."/>
        </authorList>
    </citation>
    <scope>NUCLEOTIDE SEQUENCE</scope>
    <source>
        <strain evidence="8">UCBG92.1500</strain>
        <tissue evidence="8">Leaf</tissue>
    </source>
</reference>
<comment type="catalytic activity">
    <reaction evidence="6">
        <text>L-aspartate + 2-oxoglutarate = oxaloacetate + L-glutamate</text>
        <dbReference type="Rhea" id="RHEA:21824"/>
        <dbReference type="ChEBI" id="CHEBI:16452"/>
        <dbReference type="ChEBI" id="CHEBI:16810"/>
        <dbReference type="ChEBI" id="CHEBI:29985"/>
        <dbReference type="ChEBI" id="CHEBI:29991"/>
        <dbReference type="EC" id="2.6.1.1"/>
    </reaction>
</comment>
<dbReference type="PANTHER" id="PTHR11879">
    <property type="entry name" value="ASPARTATE AMINOTRANSFERASE"/>
    <property type="match status" value="1"/>
</dbReference>
<gene>
    <name evidence="8" type="ORF">RJ640_000672</name>
</gene>
<dbReference type="Pfam" id="PF08423">
    <property type="entry name" value="Rad51"/>
    <property type="match status" value="1"/>
</dbReference>
<evidence type="ECO:0000256" key="6">
    <source>
        <dbReference type="ARBA" id="ARBA00049185"/>
    </source>
</evidence>
<evidence type="ECO:0000313" key="9">
    <source>
        <dbReference type="Proteomes" id="UP001187471"/>
    </source>
</evidence>
<dbReference type="EMBL" id="JAVXUO010002169">
    <property type="protein sequence ID" value="KAK2975647.1"/>
    <property type="molecule type" value="Genomic_DNA"/>
</dbReference>
<comment type="caution">
    <text evidence="8">The sequence shown here is derived from an EMBL/GenBank/DDBJ whole genome shotgun (WGS) entry which is preliminary data.</text>
</comment>
<dbReference type="PANTHER" id="PTHR11879:SF22">
    <property type="entry name" value="ASPARTATE AMINOTRANSFERASE, MITOCHONDRIAL"/>
    <property type="match status" value="1"/>
</dbReference>
<keyword evidence="5" id="KW-0663">Pyridoxal phosphate</keyword>
<dbReference type="InterPro" id="IPR015424">
    <property type="entry name" value="PyrdxlP-dep_Trfase"/>
</dbReference>
<dbReference type="InterPro" id="IPR027417">
    <property type="entry name" value="P-loop_NTPase"/>
</dbReference>
<dbReference type="Gene3D" id="3.40.50.300">
    <property type="entry name" value="P-loop containing nucleotide triphosphate hydrolases"/>
    <property type="match status" value="1"/>
</dbReference>